<keyword evidence="1" id="KW-0472">Membrane</keyword>
<feature type="domain" description="DUF6460" evidence="2">
    <location>
        <begin position="81"/>
        <end position="113"/>
    </location>
</feature>
<protein>
    <submittedName>
        <fullName evidence="3">DUF6460 domain-containing protein</fullName>
    </submittedName>
</protein>
<organism evidence="3 4">
    <name type="scientific">Methylorubrum populi</name>
    <dbReference type="NCBI Taxonomy" id="223967"/>
    <lineage>
        <taxon>Bacteria</taxon>
        <taxon>Pseudomonadati</taxon>
        <taxon>Pseudomonadota</taxon>
        <taxon>Alphaproteobacteria</taxon>
        <taxon>Hyphomicrobiales</taxon>
        <taxon>Methylobacteriaceae</taxon>
        <taxon>Methylorubrum</taxon>
    </lineage>
</organism>
<feature type="transmembrane region" description="Helical" evidence="1">
    <location>
        <begin position="91"/>
        <end position="112"/>
    </location>
</feature>
<keyword evidence="1" id="KW-0812">Transmembrane</keyword>
<dbReference type="AlphaFoldDB" id="A0A921E3Y5"/>
<evidence type="ECO:0000256" key="1">
    <source>
        <dbReference type="SAM" id="Phobius"/>
    </source>
</evidence>
<name>A0A921E3Y5_9HYPH</name>
<evidence type="ECO:0000313" key="3">
    <source>
        <dbReference type="EMBL" id="HJE24092.1"/>
    </source>
</evidence>
<evidence type="ECO:0000259" key="2">
    <source>
        <dbReference type="Pfam" id="PF20061"/>
    </source>
</evidence>
<gene>
    <name evidence="3" type="ORF">K8W01_10575</name>
</gene>
<dbReference type="Proteomes" id="UP000742631">
    <property type="component" value="Unassembled WGS sequence"/>
</dbReference>
<dbReference type="EMBL" id="DYYG01000033">
    <property type="protein sequence ID" value="HJE24092.1"/>
    <property type="molecule type" value="Genomic_DNA"/>
</dbReference>
<feature type="transmembrane region" description="Helical" evidence="1">
    <location>
        <begin position="44"/>
        <end position="71"/>
    </location>
</feature>
<reference evidence="3" key="1">
    <citation type="journal article" date="2021" name="PeerJ">
        <title>Extensive microbial diversity within the chicken gut microbiome revealed by metagenomics and culture.</title>
        <authorList>
            <person name="Gilroy R."/>
            <person name="Ravi A."/>
            <person name="Getino M."/>
            <person name="Pursley I."/>
            <person name="Horton D.L."/>
            <person name="Alikhan N.F."/>
            <person name="Baker D."/>
            <person name="Gharbi K."/>
            <person name="Hall N."/>
            <person name="Watson M."/>
            <person name="Adriaenssens E.M."/>
            <person name="Foster-Nyarko E."/>
            <person name="Jarju S."/>
            <person name="Secka A."/>
            <person name="Antonio M."/>
            <person name="Oren A."/>
            <person name="Chaudhuri R.R."/>
            <person name="La Ragione R."/>
            <person name="Hildebrand F."/>
            <person name="Pallen M.J."/>
        </authorList>
    </citation>
    <scope>NUCLEOTIDE SEQUENCE</scope>
    <source>
        <strain evidence="3">316</strain>
    </source>
</reference>
<keyword evidence="1" id="KW-1133">Transmembrane helix</keyword>
<proteinExistence type="predicted"/>
<comment type="caution">
    <text evidence="3">The sequence shown here is derived from an EMBL/GenBank/DDBJ whole genome shotgun (WGS) entry which is preliminary data.</text>
</comment>
<dbReference type="InterPro" id="IPR045594">
    <property type="entry name" value="DUF6460"/>
</dbReference>
<evidence type="ECO:0000313" key="4">
    <source>
        <dbReference type="Proteomes" id="UP000742631"/>
    </source>
</evidence>
<accession>A0A921E3Y5</accession>
<reference evidence="3" key="2">
    <citation type="submission" date="2021-09" db="EMBL/GenBank/DDBJ databases">
        <authorList>
            <person name="Gilroy R."/>
        </authorList>
    </citation>
    <scope>NUCLEOTIDE SEQUENCE</scope>
    <source>
        <strain evidence="3">316</strain>
    </source>
</reference>
<dbReference type="Pfam" id="PF20061">
    <property type="entry name" value="DUF6460"/>
    <property type="match status" value="1"/>
</dbReference>
<sequence>MIGDHDSRRRAALDHGAYPAQPHHGEARRRSALNRFLGGSPAAVLVKLLFLSVLVGAVMAMLGLTPGLLFWRLYDLTRSLIDLGLETFHDFGRWILAGAAVVVPIWFIARLLTVSRER</sequence>